<dbReference type="AlphaFoldDB" id="A0A845LA25"/>
<dbReference type="EMBL" id="WXEX01000001">
    <property type="protein sequence ID" value="MZP41529.1"/>
    <property type="molecule type" value="Genomic_DNA"/>
</dbReference>
<sequence>MPSSPLFSIMRLMPIVFFLLINYLSYMALVRWMPFFRPGRRRTAFVTIAILSALPPLYSVVTGYQTQEAWLRIAYYPALAWNIGQIIFLLAVPIVFLLHRVQRSLDAEGQRAPQTKEMPFAPGPDPSEKTRQGGDKEAASHIHLPEKVTRRHLLQGAITAVPFVALTVAADGVLVGDNRVITRTYPVAIPGLPKHLDGLRLVQVSDVHLGTFFPISRLDDALELIQKQKPDIFAITGDYVDDVTMLDDAIRRTEQVSTTFGSYYSLGNHEHYRDLDKVVSAFRKSTIHHLDNSFQTVEKSLCLLGIDYPFTRRDDENRAMVTERLLDKALAGAPADLPKILLTHHPDGFNAARQRGIALSLAGHTHGGQVGIGDRSLFPFAMEYMRGWYGDEEQKLFVNSGLGHWLPFRLGCPSEIVTFVLRSA</sequence>
<feature type="compositionally biased region" description="Basic and acidic residues" evidence="1">
    <location>
        <begin position="126"/>
        <end position="138"/>
    </location>
</feature>
<keyword evidence="2" id="KW-0472">Membrane</keyword>
<feature type="region of interest" description="Disordered" evidence="1">
    <location>
        <begin position="108"/>
        <end position="138"/>
    </location>
</feature>
<dbReference type="RefSeq" id="WP_161260116.1">
    <property type="nucleotide sequence ID" value="NZ_JAFBDC010000001.1"/>
</dbReference>
<proteinExistence type="predicted"/>
<reference evidence="4 5" key="1">
    <citation type="submission" date="2020-01" db="EMBL/GenBank/DDBJ databases">
        <title>Whole genome sequence of Heliobacterium gestii DSM 11169.</title>
        <authorList>
            <person name="Kyndt J.A."/>
            <person name="Meyer T.E."/>
        </authorList>
    </citation>
    <scope>NUCLEOTIDE SEQUENCE [LARGE SCALE GENOMIC DNA]</scope>
    <source>
        <strain evidence="4 5">DSM 11169</strain>
    </source>
</reference>
<keyword evidence="5" id="KW-1185">Reference proteome</keyword>
<feature type="transmembrane region" description="Helical" evidence="2">
    <location>
        <begin position="12"/>
        <end position="32"/>
    </location>
</feature>
<dbReference type="InterPro" id="IPR004843">
    <property type="entry name" value="Calcineurin-like_PHP"/>
</dbReference>
<evidence type="ECO:0000256" key="2">
    <source>
        <dbReference type="SAM" id="Phobius"/>
    </source>
</evidence>
<evidence type="ECO:0000313" key="4">
    <source>
        <dbReference type="EMBL" id="MZP41529.1"/>
    </source>
</evidence>
<name>A0A845LA25_HELGE</name>
<dbReference type="GO" id="GO:0016787">
    <property type="term" value="F:hydrolase activity"/>
    <property type="evidence" value="ECO:0007669"/>
    <property type="project" value="InterPro"/>
</dbReference>
<gene>
    <name evidence="4" type="ORF">GTO89_00600</name>
</gene>
<dbReference type="CDD" id="cd07385">
    <property type="entry name" value="MPP_YkuE_C"/>
    <property type="match status" value="1"/>
</dbReference>
<keyword evidence="2" id="KW-1133">Transmembrane helix</keyword>
<comment type="caution">
    <text evidence="4">The sequence shown here is derived from an EMBL/GenBank/DDBJ whole genome shotgun (WGS) entry which is preliminary data.</text>
</comment>
<dbReference type="SUPFAM" id="SSF56300">
    <property type="entry name" value="Metallo-dependent phosphatases"/>
    <property type="match status" value="1"/>
</dbReference>
<protein>
    <recommendedName>
        <fullName evidence="3">Calcineurin-like phosphoesterase domain-containing protein</fullName>
    </recommendedName>
</protein>
<keyword evidence="2" id="KW-0812">Transmembrane</keyword>
<dbReference type="Proteomes" id="UP000471031">
    <property type="component" value="Unassembled WGS sequence"/>
</dbReference>
<feature type="domain" description="Calcineurin-like phosphoesterase" evidence="3">
    <location>
        <begin position="199"/>
        <end position="367"/>
    </location>
</feature>
<accession>A0A845LA25</accession>
<dbReference type="Pfam" id="PF00149">
    <property type="entry name" value="Metallophos"/>
    <property type="match status" value="1"/>
</dbReference>
<dbReference type="InterPro" id="IPR051158">
    <property type="entry name" value="Metallophosphoesterase_sf"/>
</dbReference>
<evidence type="ECO:0000256" key="1">
    <source>
        <dbReference type="SAM" id="MobiDB-lite"/>
    </source>
</evidence>
<evidence type="ECO:0000313" key="5">
    <source>
        <dbReference type="Proteomes" id="UP000471031"/>
    </source>
</evidence>
<feature type="transmembrane region" description="Helical" evidence="2">
    <location>
        <begin position="44"/>
        <end position="61"/>
    </location>
</feature>
<evidence type="ECO:0000259" key="3">
    <source>
        <dbReference type="Pfam" id="PF00149"/>
    </source>
</evidence>
<dbReference type="Gene3D" id="3.60.21.10">
    <property type="match status" value="1"/>
</dbReference>
<dbReference type="OrthoDB" id="9780884at2"/>
<dbReference type="InterPro" id="IPR029052">
    <property type="entry name" value="Metallo-depent_PP-like"/>
</dbReference>
<organism evidence="4 5">
    <name type="scientific">Heliomicrobium gestii</name>
    <name type="common">Heliobacterium gestii</name>
    <dbReference type="NCBI Taxonomy" id="2699"/>
    <lineage>
        <taxon>Bacteria</taxon>
        <taxon>Bacillati</taxon>
        <taxon>Bacillota</taxon>
        <taxon>Clostridia</taxon>
        <taxon>Eubacteriales</taxon>
        <taxon>Heliobacteriaceae</taxon>
        <taxon>Heliomicrobium</taxon>
    </lineage>
</organism>
<dbReference type="PANTHER" id="PTHR31302">
    <property type="entry name" value="TRANSMEMBRANE PROTEIN WITH METALLOPHOSPHOESTERASE DOMAIN-RELATED"/>
    <property type="match status" value="1"/>
</dbReference>
<dbReference type="PANTHER" id="PTHR31302:SF0">
    <property type="entry name" value="TRANSMEMBRANE PROTEIN WITH METALLOPHOSPHOESTERASE DOMAIN"/>
    <property type="match status" value="1"/>
</dbReference>
<feature type="transmembrane region" description="Helical" evidence="2">
    <location>
        <begin position="73"/>
        <end position="98"/>
    </location>
</feature>